<dbReference type="AlphaFoldDB" id="S4NVW5"/>
<protein>
    <submittedName>
        <fullName evidence="1">Uncharacterized protein</fullName>
    </submittedName>
</protein>
<accession>S4NVW5</accession>
<proteinExistence type="predicted"/>
<dbReference type="EMBL" id="GAIX01014805">
    <property type="protein sequence ID" value="JAA77755.1"/>
    <property type="molecule type" value="Transcribed_RNA"/>
</dbReference>
<reference evidence="1" key="1">
    <citation type="journal article" date="2013" name="BMC Genomics">
        <title>Unscrambling butterfly oogenesis.</title>
        <authorList>
            <person name="Carter J.M."/>
            <person name="Baker S.C."/>
            <person name="Pink R."/>
            <person name="Carter D.R."/>
            <person name="Collins A."/>
            <person name="Tomlin J."/>
            <person name="Gibbs M."/>
            <person name="Breuker C.J."/>
        </authorList>
    </citation>
    <scope>NUCLEOTIDE SEQUENCE</scope>
    <source>
        <tissue evidence="1">Ovary</tissue>
    </source>
</reference>
<organism evidence="1">
    <name type="scientific">Pararge aegeria</name>
    <name type="common">speckled wood butterfly</name>
    <dbReference type="NCBI Taxonomy" id="116150"/>
    <lineage>
        <taxon>Eukaryota</taxon>
        <taxon>Metazoa</taxon>
        <taxon>Ecdysozoa</taxon>
        <taxon>Arthropoda</taxon>
        <taxon>Hexapoda</taxon>
        <taxon>Insecta</taxon>
        <taxon>Pterygota</taxon>
        <taxon>Neoptera</taxon>
        <taxon>Endopterygota</taxon>
        <taxon>Lepidoptera</taxon>
        <taxon>Glossata</taxon>
        <taxon>Ditrysia</taxon>
        <taxon>Papilionoidea</taxon>
        <taxon>Nymphalidae</taxon>
        <taxon>Satyrinae</taxon>
        <taxon>Satyrini</taxon>
        <taxon>Parargina</taxon>
        <taxon>Pararge</taxon>
    </lineage>
</organism>
<name>S4NVW5_9NEOP</name>
<evidence type="ECO:0000313" key="1">
    <source>
        <dbReference type="EMBL" id="JAA77755.1"/>
    </source>
</evidence>
<reference evidence="1" key="2">
    <citation type="submission" date="2013-05" db="EMBL/GenBank/DDBJ databases">
        <authorList>
            <person name="Carter J.-M."/>
            <person name="Baker S.C."/>
            <person name="Pink R."/>
            <person name="Carter D.R.F."/>
            <person name="Collins A."/>
            <person name="Tomlin J."/>
            <person name="Gibbs M."/>
            <person name="Breuker C.J."/>
        </authorList>
    </citation>
    <scope>NUCLEOTIDE SEQUENCE</scope>
    <source>
        <tissue evidence="1">Ovary</tissue>
    </source>
</reference>
<feature type="non-terminal residue" evidence="1">
    <location>
        <position position="84"/>
    </location>
</feature>
<sequence length="84" mass="9697">MHSNSNVPGTRTAALSNLYVPVNASRRYLTPFTPLNRFNLNDELITFFTSTTAMPVFTKPRKRFLLRQFYILSKALSVEVRMNL</sequence>